<evidence type="ECO:0000256" key="2">
    <source>
        <dbReference type="ARBA" id="ARBA00022679"/>
    </source>
</evidence>
<dbReference type="PANTHER" id="PTHR27002">
    <property type="entry name" value="RECEPTOR-LIKE SERINE/THREONINE-PROTEIN KINASE SD1-8"/>
    <property type="match status" value="1"/>
</dbReference>
<dbReference type="GO" id="GO:0005886">
    <property type="term" value="C:plasma membrane"/>
    <property type="evidence" value="ECO:0007669"/>
    <property type="project" value="TreeGrafter"/>
</dbReference>
<dbReference type="PANTHER" id="PTHR27002:SF925">
    <property type="entry name" value="RECEPTOR-LIKE SERINE_THREONINE-PROTEIN KINASE"/>
    <property type="match status" value="1"/>
</dbReference>
<dbReference type="InterPro" id="IPR011009">
    <property type="entry name" value="Kinase-like_dom_sf"/>
</dbReference>
<reference evidence="6 7" key="1">
    <citation type="submission" date="2019-09" db="EMBL/GenBank/DDBJ databases">
        <title>A chromosome-level genome assembly of the Chinese tupelo Nyssa sinensis.</title>
        <authorList>
            <person name="Yang X."/>
            <person name="Kang M."/>
            <person name="Yang Y."/>
            <person name="Xiong H."/>
            <person name="Wang M."/>
            <person name="Zhang Z."/>
            <person name="Wang Z."/>
            <person name="Wu H."/>
            <person name="Ma T."/>
            <person name="Liu J."/>
            <person name="Xi Z."/>
        </authorList>
    </citation>
    <scope>NUCLEOTIDE SEQUENCE [LARGE SCALE GENOMIC DNA]</scope>
    <source>
        <strain evidence="6">J267</strain>
        <tissue evidence="6">Leaf</tissue>
    </source>
</reference>
<dbReference type="SUPFAM" id="SSF56112">
    <property type="entry name" value="Protein kinase-like (PK-like)"/>
    <property type="match status" value="1"/>
</dbReference>
<dbReference type="EMBL" id="CM018046">
    <property type="protein sequence ID" value="KAA8525123.1"/>
    <property type="molecule type" value="Genomic_DNA"/>
</dbReference>
<dbReference type="AlphaFoldDB" id="A0A5J5A2M3"/>
<sequence length="71" mass="7682">MRKGGKDIELPLFSFASISAATTNFSEANKLGEGGLGPVYKAWELWNADQGLDLTDPILGYPSSTSTLLRY</sequence>
<proteinExistence type="predicted"/>
<evidence type="ECO:0000256" key="1">
    <source>
        <dbReference type="ARBA" id="ARBA00022527"/>
    </source>
</evidence>
<dbReference type="OrthoDB" id="1938319at2759"/>
<dbReference type="GO" id="GO:0004674">
    <property type="term" value="F:protein serine/threonine kinase activity"/>
    <property type="evidence" value="ECO:0007669"/>
    <property type="project" value="UniProtKB-KW"/>
</dbReference>
<keyword evidence="5" id="KW-0067">ATP-binding</keyword>
<keyword evidence="3" id="KW-0547">Nucleotide-binding</keyword>
<keyword evidence="7" id="KW-1185">Reference proteome</keyword>
<evidence type="ECO:0000313" key="7">
    <source>
        <dbReference type="Proteomes" id="UP000325577"/>
    </source>
</evidence>
<gene>
    <name evidence="6" type="ORF">F0562_007013</name>
</gene>
<keyword evidence="2" id="KW-0808">Transferase</keyword>
<protein>
    <submittedName>
        <fullName evidence="6">Uncharacterized protein</fullName>
    </submittedName>
</protein>
<evidence type="ECO:0000256" key="5">
    <source>
        <dbReference type="ARBA" id="ARBA00022840"/>
    </source>
</evidence>
<organism evidence="6 7">
    <name type="scientific">Nyssa sinensis</name>
    <dbReference type="NCBI Taxonomy" id="561372"/>
    <lineage>
        <taxon>Eukaryota</taxon>
        <taxon>Viridiplantae</taxon>
        <taxon>Streptophyta</taxon>
        <taxon>Embryophyta</taxon>
        <taxon>Tracheophyta</taxon>
        <taxon>Spermatophyta</taxon>
        <taxon>Magnoliopsida</taxon>
        <taxon>eudicotyledons</taxon>
        <taxon>Gunneridae</taxon>
        <taxon>Pentapetalae</taxon>
        <taxon>asterids</taxon>
        <taxon>Cornales</taxon>
        <taxon>Nyssaceae</taxon>
        <taxon>Nyssa</taxon>
    </lineage>
</organism>
<keyword evidence="1" id="KW-0723">Serine/threonine-protein kinase</keyword>
<dbReference type="Gene3D" id="3.30.200.20">
    <property type="entry name" value="Phosphorylase Kinase, domain 1"/>
    <property type="match status" value="1"/>
</dbReference>
<name>A0A5J5A2M3_9ASTE</name>
<dbReference type="GO" id="GO:0005524">
    <property type="term" value="F:ATP binding"/>
    <property type="evidence" value="ECO:0007669"/>
    <property type="project" value="UniProtKB-KW"/>
</dbReference>
<keyword evidence="4" id="KW-0418">Kinase</keyword>
<evidence type="ECO:0000256" key="4">
    <source>
        <dbReference type="ARBA" id="ARBA00022777"/>
    </source>
</evidence>
<accession>A0A5J5A2M3</accession>
<dbReference type="Proteomes" id="UP000325577">
    <property type="component" value="Linkage Group LG3"/>
</dbReference>
<evidence type="ECO:0000256" key="3">
    <source>
        <dbReference type="ARBA" id="ARBA00022741"/>
    </source>
</evidence>
<evidence type="ECO:0000313" key="6">
    <source>
        <dbReference type="EMBL" id="KAA8525123.1"/>
    </source>
</evidence>